<dbReference type="OrthoDB" id="3936150at2759"/>
<feature type="transmembrane region" description="Helical" evidence="6">
    <location>
        <begin position="315"/>
        <end position="334"/>
    </location>
</feature>
<dbReference type="GO" id="GO:0015606">
    <property type="term" value="F:spermidine transmembrane transporter activity"/>
    <property type="evidence" value="ECO:0007669"/>
    <property type="project" value="TreeGrafter"/>
</dbReference>
<keyword evidence="8" id="KW-1185">Reference proteome</keyword>
<feature type="transmembrane region" description="Helical" evidence="6">
    <location>
        <begin position="411"/>
        <end position="435"/>
    </location>
</feature>
<comment type="subcellular location">
    <subcellularLocation>
        <location evidence="1">Membrane</location>
        <topology evidence="1">Multi-pass membrane protein</topology>
    </subcellularLocation>
</comment>
<dbReference type="EMBL" id="ML996086">
    <property type="protein sequence ID" value="KAF2152539.1"/>
    <property type="molecule type" value="Genomic_DNA"/>
</dbReference>
<dbReference type="Proteomes" id="UP000799439">
    <property type="component" value="Unassembled WGS sequence"/>
</dbReference>
<dbReference type="AlphaFoldDB" id="A0A9P4J531"/>
<evidence type="ECO:0000256" key="3">
    <source>
        <dbReference type="ARBA" id="ARBA00022989"/>
    </source>
</evidence>
<accession>A0A9P4J531</accession>
<dbReference type="InterPro" id="IPR036259">
    <property type="entry name" value="MFS_trans_sf"/>
</dbReference>
<keyword evidence="4 6" id="KW-0472">Membrane</keyword>
<name>A0A9P4J531_9PEZI</name>
<comment type="caution">
    <text evidence="7">The sequence shown here is derived from an EMBL/GenBank/DDBJ whole genome shotgun (WGS) entry which is preliminary data.</text>
</comment>
<feature type="transmembrane region" description="Helical" evidence="6">
    <location>
        <begin position="450"/>
        <end position="466"/>
    </location>
</feature>
<feature type="transmembrane region" description="Helical" evidence="6">
    <location>
        <begin position="124"/>
        <end position="142"/>
    </location>
</feature>
<feature type="transmembrane region" description="Helical" evidence="6">
    <location>
        <begin position="99"/>
        <end position="117"/>
    </location>
</feature>
<evidence type="ECO:0000256" key="2">
    <source>
        <dbReference type="ARBA" id="ARBA00022692"/>
    </source>
</evidence>
<dbReference type="CDD" id="cd17323">
    <property type="entry name" value="MFS_Tpo1_MDR_like"/>
    <property type="match status" value="1"/>
</dbReference>
<feature type="transmembrane region" description="Helical" evidence="6">
    <location>
        <begin position="276"/>
        <end position="295"/>
    </location>
</feature>
<protein>
    <submittedName>
        <fullName evidence="7">MFS general substrate transporter</fullName>
    </submittedName>
</protein>
<gene>
    <name evidence="7" type="ORF">K461DRAFT_313214</name>
</gene>
<feature type="transmembrane region" description="Helical" evidence="6">
    <location>
        <begin position="355"/>
        <end position="374"/>
    </location>
</feature>
<feature type="transmembrane region" description="Helical" evidence="6">
    <location>
        <begin position="213"/>
        <end position="231"/>
    </location>
</feature>
<dbReference type="GO" id="GO:0000297">
    <property type="term" value="F:spermine transmembrane transporter activity"/>
    <property type="evidence" value="ECO:0007669"/>
    <property type="project" value="TreeGrafter"/>
</dbReference>
<evidence type="ECO:0000256" key="1">
    <source>
        <dbReference type="ARBA" id="ARBA00004141"/>
    </source>
</evidence>
<feature type="transmembrane region" description="Helical" evidence="6">
    <location>
        <begin position="380"/>
        <end position="399"/>
    </location>
</feature>
<dbReference type="InterPro" id="IPR011701">
    <property type="entry name" value="MFS"/>
</dbReference>
<feature type="region of interest" description="Disordered" evidence="5">
    <location>
        <begin position="1"/>
        <end position="20"/>
    </location>
</feature>
<dbReference type="Pfam" id="PF07690">
    <property type="entry name" value="MFS_1"/>
    <property type="match status" value="1"/>
</dbReference>
<evidence type="ECO:0000313" key="8">
    <source>
        <dbReference type="Proteomes" id="UP000799439"/>
    </source>
</evidence>
<evidence type="ECO:0000313" key="7">
    <source>
        <dbReference type="EMBL" id="KAF2152539.1"/>
    </source>
</evidence>
<organism evidence="7 8">
    <name type="scientific">Myriangium duriaei CBS 260.36</name>
    <dbReference type="NCBI Taxonomy" id="1168546"/>
    <lineage>
        <taxon>Eukaryota</taxon>
        <taxon>Fungi</taxon>
        <taxon>Dikarya</taxon>
        <taxon>Ascomycota</taxon>
        <taxon>Pezizomycotina</taxon>
        <taxon>Dothideomycetes</taxon>
        <taxon>Dothideomycetidae</taxon>
        <taxon>Myriangiales</taxon>
        <taxon>Myriangiaceae</taxon>
        <taxon>Myriangium</taxon>
    </lineage>
</organism>
<evidence type="ECO:0000256" key="5">
    <source>
        <dbReference type="SAM" id="MobiDB-lite"/>
    </source>
</evidence>
<dbReference type="PANTHER" id="PTHR23502:SF38">
    <property type="entry name" value="POLYAMINE TRANSPORTER 4"/>
    <property type="match status" value="1"/>
</dbReference>
<dbReference type="PANTHER" id="PTHR23502">
    <property type="entry name" value="MAJOR FACILITATOR SUPERFAMILY"/>
    <property type="match status" value="1"/>
</dbReference>
<reference evidence="7" key="1">
    <citation type="journal article" date="2020" name="Stud. Mycol.">
        <title>101 Dothideomycetes genomes: a test case for predicting lifestyles and emergence of pathogens.</title>
        <authorList>
            <person name="Haridas S."/>
            <person name="Albert R."/>
            <person name="Binder M."/>
            <person name="Bloem J."/>
            <person name="Labutti K."/>
            <person name="Salamov A."/>
            <person name="Andreopoulos B."/>
            <person name="Baker S."/>
            <person name="Barry K."/>
            <person name="Bills G."/>
            <person name="Bluhm B."/>
            <person name="Cannon C."/>
            <person name="Castanera R."/>
            <person name="Culley D."/>
            <person name="Daum C."/>
            <person name="Ezra D."/>
            <person name="Gonzalez J."/>
            <person name="Henrissat B."/>
            <person name="Kuo A."/>
            <person name="Liang C."/>
            <person name="Lipzen A."/>
            <person name="Lutzoni F."/>
            <person name="Magnuson J."/>
            <person name="Mondo S."/>
            <person name="Nolan M."/>
            <person name="Ohm R."/>
            <person name="Pangilinan J."/>
            <person name="Park H.-J."/>
            <person name="Ramirez L."/>
            <person name="Alfaro M."/>
            <person name="Sun H."/>
            <person name="Tritt A."/>
            <person name="Yoshinaga Y."/>
            <person name="Zwiers L.-H."/>
            <person name="Turgeon B."/>
            <person name="Goodwin S."/>
            <person name="Spatafora J."/>
            <person name="Crous P."/>
            <person name="Grigoriev I."/>
        </authorList>
    </citation>
    <scope>NUCLEOTIDE SEQUENCE</scope>
    <source>
        <strain evidence="7">CBS 260.36</strain>
    </source>
</reference>
<keyword evidence="3 6" id="KW-1133">Transmembrane helix</keyword>
<evidence type="ECO:0000256" key="4">
    <source>
        <dbReference type="ARBA" id="ARBA00023136"/>
    </source>
</evidence>
<dbReference type="GO" id="GO:0005886">
    <property type="term" value="C:plasma membrane"/>
    <property type="evidence" value="ECO:0007669"/>
    <property type="project" value="TreeGrafter"/>
</dbReference>
<feature type="transmembrane region" description="Helical" evidence="6">
    <location>
        <begin position="154"/>
        <end position="172"/>
    </location>
</feature>
<sequence>MADISTVPMSDELDDSNKVRPPSAIVHDIHGVTNVDDVDDWATNPRNPYLWSRRRKIATVTLVSSIGFVCTMGSSIYAPGRDQVAADFNLSDEASVLPVSLYNAGMGLGPLIASPLSETFGRRAVYLVVLPLFCLFVMGSALSHDLLTLGLCRLFAGVFASPGVAIAAATISDMYRPSERTIPLIIYYTTPTLGALTGPLIGGFVVAHKSWRWTAWTTLFFSGPVFLPMLFTRESYKKVIMQPSDASSAVPSRQSLQTFLTRHLLRPLHMLLTEPIVSFLCLYMSFQFGLLYAFVVSSPMIYANVYNFSRESQSLTFLGLIAGNLLACLFLILLEIFYYRPRRQQHPQPESRLHGAMVGSVLLPIGLLLFATLSRSSVHPILPIIAQTLTMLASLSIYIPSGTYLMASYGAAWGASASGANSLLRYALAACFPLFTDRMLNNLGPLRAEMIWAGMALLMAGIPWALKRWGPALRARSQYVVDD</sequence>
<feature type="transmembrane region" description="Helical" evidence="6">
    <location>
        <begin position="184"/>
        <end position="207"/>
    </location>
</feature>
<keyword evidence="2 6" id="KW-0812">Transmembrane</keyword>
<dbReference type="Gene3D" id="1.20.1250.20">
    <property type="entry name" value="MFS general substrate transporter like domains"/>
    <property type="match status" value="1"/>
</dbReference>
<proteinExistence type="predicted"/>
<dbReference type="SUPFAM" id="SSF103473">
    <property type="entry name" value="MFS general substrate transporter"/>
    <property type="match status" value="1"/>
</dbReference>
<evidence type="ECO:0000256" key="6">
    <source>
        <dbReference type="SAM" id="Phobius"/>
    </source>
</evidence>
<feature type="transmembrane region" description="Helical" evidence="6">
    <location>
        <begin position="57"/>
        <end position="79"/>
    </location>
</feature>